<name>A0A9W9UT11_9EURO</name>
<proteinExistence type="predicted"/>
<protein>
    <submittedName>
        <fullName evidence="2">Uncharacterized protein</fullName>
    </submittedName>
</protein>
<comment type="caution">
    <text evidence="2">The sequence shown here is derived from an EMBL/GenBank/DDBJ whole genome shotgun (WGS) entry which is preliminary data.</text>
</comment>
<evidence type="ECO:0000256" key="1">
    <source>
        <dbReference type="SAM" id="Phobius"/>
    </source>
</evidence>
<dbReference type="EMBL" id="JAPZBS010000011">
    <property type="protein sequence ID" value="KAJ5354385.1"/>
    <property type="molecule type" value="Genomic_DNA"/>
</dbReference>
<keyword evidence="3" id="KW-1185">Reference proteome</keyword>
<gene>
    <name evidence="2" type="ORF">N7496_012818</name>
</gene>
<evidence type="ECO:0000313" key="3">
    <source>
        <dbReference type="Proteomes" id="UP001147782"/>
    </source>
</evidence>
<accession>A0A9W9UT11</accession>
<dbReference type="OrthoDB" id="3545468at2759"/>
<keyword evidence="1" id="KW-0812">Transmembrane</keyword>
<feature type="non-terminal residue" evidence="2">
    <location>
        <position position="233"/>
    </location>
</feature>
<reference evidence="2" key="1">
    <citation type="submission" date="2022-11" db="EMBL/GenBank/DDBJ databases">
        <authorList>
            <person name="Petersen C."/>
        </authorList>
    </citation>
    <scope>NUCLEOTIDE SEQUENCE</scope>
    <source>
        <strain evidence="2">IBT 29864</strain>
    </source>
</reference>
<keyword evidence="1" id="KW-1133">Transmembrane helix</keyword>
<evidence type="ECO:0000313" key="2">
    <source>
        <dbReference type="EMBL" id="KAJ5354385.1"/>
    </source>
</evidence>
<organism evidence="2 3">
    <name type="scientific">Penicillium cataractarum</name>
    <dbReference type="NCBI Taxonomy" id="2100454"/>
    <lineage>
        <taxon>Eukaryota</taxon>
        <taxon>Fungi</taxon>
        <taxon>Dikarya</taxon>
        <taxon>Ascomycota</taxon>
        <taxon>Pezizomycotina</taxon>
        <taxon>Eurotiomycetes</taxon>
        <taxon>Eurotiomycetidae</taxon>
        <taxon>Eurotiales</taxon>
        <taxon>Aspergillaceae</taxon>
        <taxon>Penicillium</taxon>
    </lineage>
</organism>
<feature type="transmembrane region" description="Helical" evidence="1">
    <location>
        <begin position="12"/>
        <end position="31"/>
    </location>
</feature>
<dbReference type="AlphaFoldDB" id="A0A9W9UT11"/>
<dbReference type="RefSeq" id="XP_056548954.1">
    <property type="nucleotide sequence ID" value="XM_056705731.1"/>
</dbReference>
<sequence length="233" mass="25469">NFFFVIFRLRDLVAMLFPSVFVIALSFAIGVQAQPRSVTNTPIDGCSTLPSWNNETNIAGPWSFQLTGCRNGTAFNGACNIEGYGATCDVKRSAGDKGIEHGIITIGDSLHSTKTMFRCNGALHTFEAYVPSGASGLDWHAIGIRRDPRTGEMEWGLGSKESDSVEVYQQYANGESVDGFLLGSQGQTNWVVRDSGSEVSTLDHRPFWSLRLAGSKTKRRAGEYETQLRIDSS</sequence>
<dbReference type="Proteomes" id="UP001147782">
    <property type="component" value="Unassembled WGS sequence"/>
</dbReference>
<reference evidence="2" key="2">
    <citation type="journal article" date="2023" name="IMA Fungus">
        <title>Comparative genomic study of the Penicillium genus elucidates a diverse pangenome and 15 lateral gene transfer events.</title>
        <authorList>
            <person name="Petersen C."/>
            <person name="Sorensen T."/>
            <person name="Nielsen M.R."/>
            <person name="Sondergaard T.E."/>
            <person name="Sorensen J.L."/>
            <person name="Fitzpatrick D.A."/>
            <person name="Frisvad J.C."/>
            <person name="Nielsen K.L."/>
        </authorList>
    </citation>
    <scope>NUCLEOTIDE SEQUENCE</scope>
    <source>
        <strain evidence="2">IBT 29864</strain>
    </source>
</reference>
<dbReference type="GeneID" id="81444910"/>
<keyword evidence="1" id="KW-0472">Membrane</keyword>